<evidence type="ECO:0000256" key="5">
    <source>
        <dbReference type="ARBA" id="ARBA00022553"/>
    </source>
</evidence>
<dbReference type="SMART" id="SM00304">
    <property type="entry name" value="HAMP"/>
    <property type="match status" value="1"/>
</dbReference>
<dbReference type="CDD" id="cd06225">
    <property type="entry name" value="HAMP"/>
    <property type="match status" value="1"/>
</dbReference>
<dbReference type="FunFam" id="3.30.565.10:FF:000006">
    <property type="entry name" value="Sensor histidine kinase WalK"/>
    <property type="match status" value="1"/>
</dbReference>
<evidence type="ECO:0000256" key="14">
    <source>
        <dbReference type="RuleBase" id="RU364088"/>
    </source>
</evidence>
<dbReference type="CDD" id="cd00082">
    <property type="entry name" value="HisKA"/>
    <property type="match status" value="1"/>
</dbReference>
<evidence type="ECO:0000256" key="6">
    <source>
        <dbReference type="ARBA" id="ARBA00022679"/>
    </source>
</evidence>
<dbReference type="Proteomes" id="UP000433309">
    <property type="component" value="Unassembled WGS sequence"/>
</dbReference>
<evidence type="ECO:0000256" key="9">
    <source>
        <dbReference type="ARBA" id="ARBA00022777"/>
    </source>
</evidence>
<dbReference type="Pfam" id="PF00512">
    <property type="entry name" value="HisKA"/>
    <property type="match status" value="1"/>
</dbReference>
<dbReference type="InterPro" id="IPR003661">
    <property type="entry name" value="HisK_dim/P_dom"/>
</dbReference>
<dbReference type="PANTHER" id="PTHR45436:SF3">
    <property type="entry name" value="SENSOR HISTIDINE KINASE HPRS"/>
    <property type="match status" value="1"/>
</dbReference>
<keyword evidence="10 14" id="KW-0067">ATP-binding</keyword>
<dbReference type="CDD" id="cd00075">
    <property type="entry name" value="HATPase"/>
    <property type="match status" value="1"/>
</dbReference>
<dbReference type="PRINTS" id="PR00344">
    <property type="entry name" value="BCTRLSENSOR"/>
</dbReference>
<dbReference type="SUPFAM" id="SSF47384">
    <property type="entry name" value="Homodimeric domain of signal transducing histidine kinase"/>
    <property type="match status" value="1"/>
</dbReference>
<keyword evidence="8 14" id="KW-0547">Nucleotide-binding</keyword>
<dbReference type="InterPro" id="IPR036097">
    <property type="entry name" value="HisK_dim/P_sf"/>
</dbReference>
<dbReference type="InterPro" id="IPR050428">
    <property type="entry name" value="TCS_sensor_his_kinase"/>
</dbReference>
<evidence type="ECO:0000256" key="3">
    <source>
        <dbReference type="ARBA" id="ARBA00022475"/>
    </source>
</evidence>
<dbReference type="GO" id="GO:0005524">
    <property type="term" value="F:ATP binding"/>
    <property type="evidence" value="ECO:0007669"/>
    <property type="project" value="UniProtKB-KW"/>
</dbReference>
<dbReference type="AlphaFoldDB" id="A0A6I2KVQ9"/>
<evidence type="ECO:0000259" key="16">
    <source>
        <dbReference type="PROSITE" id="PS50885"/>
    </source>
</evidence>
<dbReference type="EC" id="2.7.13.3" evidence="14"/>
<keyword evidence="18" id="KW-1185">Reference proteome</keyword>
<evidence type="ECO:0000313" key="18">
    <source>
        <dbReference type="Proteomes" id="UP000433309"/>
    </source>
</evidence>
<evidence type="ECO:0000256" key="4">
    <source>
        <dbReference type="ARBA" id="ARBA00022519"/>
    </source>
</evidence>
<dbReference type="InterPro" id="IPR006290">
    <property type="entry name" value="CztS_silS_copS"/>
</dbReference>
<dbReference type="SUPFAM" id="SSF158472">
    <property type="entry name" value="HAMP domain-like"/>
    <property type="match status" value="1"/>
</dbReference>
<feature type="transmembrane region" description="Helical" evidence="14">
    <location>
        <begin position="160"/>
        <end position="183"/>
    </location>
</feature>
<dbReference type="Gene3D" id="1.10.287.130">
    <property type="match status" value="1"/>
</dbReference>
<name>A0A6I2KVQ9_9BURK</name>
<keyword evidence="4 14" id="KW-0997">Cell inner membrane</keyword>
<dbReference type="SMART" id="SM00388">
    <property type="entry name" value="HisKA"/>
    <property type="match status" value="1"/>
</dbReference>
<dbReference type="EMBL" id="WKJK01000003">
    <property type="protein sequence ID" value="MRW89893.1"/>
    <property type="molecule type" value="Genomic_DNA"/>
</dbReference>
<keyword evidence="6 14" id="KW-0808">Transferase</keyword>
<evidence type="ECO:0000256" key="13">
    <source>
        <dbReference type="ARBA" id="ARBA00023136"/>
    </source>
</evidence>
<evidence type="ECO:0000259" key="15">
    <source>
        <dbReference type="PROSITE" id="PS50109"/>
    </source>
</evidence>
<dbReference type="GO" id="GO:0000155">
    <property type="term" value="F:phosphorelay sensor kinase activity"/>
    <property type="evidence" value="ECO:0007669"/>
    <property type="project" value="InterPro"/>
</dbReference>
<dbReference type="InterPro" id="IPR005467">
    <property type="entry name" value="His_kinase_dom"/>
</dbReference>
<feature type="domain" description="HAMP" evidence="16">
    <location>
        <begin position="184"/>
        <end position="237"/>
    </location>
</feature>
<keyword evidence="7 14" id="KW-0812">Transmembrane</keyword>
<dbReference type="PANTHER" id="PTHR45436">
    <property type="entry name" value="SENSOR HISTIDINE KINASE YKOH"/>
    <property type="match status" value="1"/>
</dbReference>
<reference evidence="17 18" key="1">
    <citation type="submission" date="2019-11" db="EMBL/GenBank/DDBJ databases">
        <title>Novel species isolated from a subtropical stream in China.</title>
        <authorList>
            <person name="Lu H."/>
        </authorList>
    </citation>
    <scope>NUCLEOTIDE SEQUENCE [LARGE SCALE GENOMIC DNA]</scope>
    <source>
        <strain evidence="17 18">FT80W</strain>
    </source>
</reference>
<keyword evidence="9 14" id="KW-0418">Kinase</keyword>
<dbReference type="Pfam" id="PF00672">
    <property type="entry name" value="HAMP"/>
    <property type="match status" value="1"/>
</dbReference>
<evidence type="ECO:0000256" key="7">
    <source>
        <dbReference type="ARBA" id="ARBA00022692"/>
    </source>
</evidence>
<keyword evidence="5" id="KW-0597">Phosphoprotein</keyword>
<protein>
    <recommendedName>
        <fullName evidence="14">Sensor protein</fullName>
        <ecNumber evidence="14">2.7.13.3</ecNumber>
    </recommendedName>
</protein>
<dbReference type="InterPro" id="IPR003660">
    <property type="entry name" value="HAMP_dom"/>
</dbReference>
<organism evidence="17 18">
    <name type="scientific">Duganella guangzhouensis</name>
    <dbReference type="NCBI Taxonomy" id="2666084"/>
    <lineage>
        <taxon>Bacteria</taxon>
        <taxon>Pseudomonadati</taxon>
        <taxon>Pseudomonadota</taxon>
        <taxon>Betaproteobacteria</taxon>
        <taxon>Burkholderiales</taxon>
        <taxon>Oxalobacteraceae</taxon>
        <taxon>Telluria group</taxon>
        <taxon>Duganella</taxon>
    </lineage>
</organism>
<keyword evidence="3 14" id="KW-1003">Cell membrane</keyword>
<dbReference type="GO" id="GO:0005886">
    <property type="term" value="C:plasma membrane"/>
    <property type="evidence" value="ECO:0007669"/>
    <property type="project" value="UniProtKB-SubCell"/>
</dbReference>
<dbReference type="InterPro" id="IPR036890">
    <property type="entry name" value="HATPase_C_sf"/>
</dbReference>
<dbReference type="Gene3D" id="3.30.565.10">
    <property type="entry name" value="Histidine kinase-like ATPase, C-terminal domain"/>
    <property type="match status" value="1"/>
</dbReference>
<evidence type="ECO:0000256" key="12">
    <source>
        <dbReference type="ARBA" id="ARBA00023012"/>
    </source>
</evidence>
<sequence>MTLLFAIVSVLTFAAVGTYLYQVLVRKIELRDDGRLVDKVVLVRSLLSDYSSIASIDRAPAPFRHSVHGIDGLVLRLSSMDGKVILQTTAPMYFPSTLSPQGLVPITRTPQAEDVHRQSWAPDELRVLNAIGVLGDVAGTPVQISISRPRSRHSEFLRHYLLNLACAVTLGATVVAVLGFLIVRQGMAPLRMVISQANNISTHRMNTRLPAQRGPLELRELGAAFNAMLDRLEDGVQRLSGFAADLAHDLRTPVNTLMMETQVALSRPRTVEEYQTLAASNLEEYEHLATMIENTLFLARVDNAGLAINRQTLDAQAELLRIRNYFEGLAEEAGITLTLAQTAANATLDADATLLRRALGNLLSNAIAHTPRGGAITLTLRQADDGLQIDVANTGDGVAAQHLPHIFERYYRADSARPSNASTGLGLAIVRAIMRLHGGEATVHSMPGATTTFSLRFCSAPTC</sequence>
<feature type="domain" description="Histidine kinase" evidence="15">
    <location>
        <begin position="245"/>
        <end position="461"/>
    </location>
</feature>
<keyword evidence="13 14" id="KW-0472">Membrane</keyword>
<dbReference type="PROSITE" id="PS50109">
    <property type="entry name" value="HIS_KIN"/>
    <property type="match status" value="1"/>
</dbReference>
<evidence type="ECO:0000256" key="1">
    <source>
        <dbReference type="ARBA" id="ARBA00000085"/>
    </source>
</evidence>
<gene>
    <name evidence="17" type="ORF">GJ699_07855</name>
</gene>
<dbReference type="InterPro" id="IPR004358">
    <property type="entry name" value="Sig_transdc_His_kin-like_C"/>
</dbReference>
<keyword evidence="12 14" id="KW-0902">Two-component regulatory system</keyword>
<dbReference type="SMART" id="SM00387">
    <property type="entry name" value="HATPase_c"/>
    <property type="match status" value="1"/>
</dbReference>
<accession>A0A6I2KVQ9</accession>
<comment type="function">
    <text evidence="14">Member of a two-component regulatory system.</text>
</comment>
<comment type="catalytic activity">
    <reaction evidence="1 14">
        <text>ATP + protein L-histidine = ADP + protein N-phospho-L-histidine.</text>
        <dbReference type="EC" id="2.7.13.3"/>
    </reaction>
</comment>
<evidence type="ECO:0000256" key="2">
    <source>
        <dbReference type="ARBA" id="ARBA00004429"/>
    </source>
</evidence>
<dbReference type="PROSITE" id="PS50885">
    <property type="entry name" value="HAMP"/>
    <property type="match status" value="1"/>
</dbReference>
<comment type="caution">
    <text evidence="17">The sequence shown here is derived from an EMBL/GenBank/DDBJ whole genome shotgun (WGS) entry which is preliminary data.</text>
</comment>
<evidence type="ECO:0000256" key="8">
    <source>
        <dbReference type="ARBA" id="ARBA00022741"/>
    </source>
</evidence>
<evidence type="ECO:0000256" key="11">
    <source>
        <dbReference type="ARBA" id="ARBA00022989"/>
    </source>
</evidence>
<proteinExistence type="predicted"/>
<evidence type="ECO:0000313" key="17">
    <source>
        <dbReference type="EMBL" id="MRW89893.1"/>
    </source>
</evidence>
<dbReference type="Pfam" id="PF02518">
    <property type="entry name" value="HATPase_c"/>
    <property type="match status" value="1"/>
</dbReference>
<evidence type="ECO:0000256" key="10">
    <source>
        <dbReference type="ARBA" id="ARBA00022840"/>
    </source>
</evidence>
<dbReference type="SUPFAM" id="SSF55874">
    <property type="entry name" value="ATPase domain of HSP90 chaperone/DNA topoisomerase II/histidine kinase"/>
    <property type="match status" value="1"/>
</dbReference>
<comment type="subcellular location">
    <subcellularLocation>
        <location evidence="2">Cell inner membrane</location>
        <topology evidence="2">Multi-pass membrane protein</topology>
    </subcellularLocation>
</comment>
<keyword evidence="11 14" id="KW-1133">Transmembrane helix</keyword>
<dbReference type="NCBIfam" id="TIGR01386">
    <property type="entry name" value="cztS_silS_copS"/>
    <property type="match status" value="1"/>
</dbReference>
<dbReference type="InterPro" id="IPR003594">
    <property type="entry name" value="HATPase_dom"/>
</dbReference>